<evidence type="ECO:0000256" key="3">
    <source>
        <dbReference type="ARBA" id="ARBA00022532"/>
    </source>
</evidence>
<dbReference type="InterPro" id="IPR002020">
    <property type="entry name" value="Citrate_synthase"/>
</dbReference>
<dbReference type="Pfam" id="PF00285">
    <property type="entry name" value="Citrate_synt"/>
    <property type="match status" value="1"/>
</dbReference>
<dbReference type="UniPathway" id="UPA00223"/>
<dbReference type="AlphaFoldDB" id="J8BF23"/>
<dbReference type="PANTHER" id="PTHR11739:SF4">
    <property type="entry name" value="CITRATE SYNTHASE, PEROXISOMAL"/>
    <property type="match status" value="1"/>
</dbReference>
<dbReference type="HOGENOM" id="CLU_025068_2_1_9"/>
<evidence type="ECO:0000256" key="5">
    <source>
        <dbReference type="ARBA" id="ARBA00049288"/>
    </source>
</evidence>
<dbReference type="GO" id="GO:0036440">
    <property type="term" value="F:citrate synthase activity"/>
    <property type="evidence" value="ECO:0007669"/>
    <property type="project" value="UniProtKB-EC"/>
</dbReference>
<dbReference type="CDD" id="cd06110">
    <property type="entry name" value="BSuCS-II_like"/>
    <property type="match status" value="1"/>
</dbReference>
<name>J8BF23_BACCE</name>
<evidence type="ECO:0000256" key="6">
    <source>
        <dbReference type="PIRNR" id="PIRNR001369"/>
    </source>
</evidence>
<comment type="caution">
    <text evidence="8">The sequence shown here is derived from an EMBL/GenBank/DDBJ whole genome shotgun (WGS) entry which is preliminary data.</text>
</comment>
<dbReference type="GO" id="GO:0005975">
    <property type="term" value="P:carbohydrate metabolic process"/>
    <property type="evidence" value="ECO:0007669"/>
    <property type="project" value="TreeGrafter"/>
</dbReference>
<accession>J8BF23</accession>
<sequence>MGEFSGKGENVMTVIRGLEGVVATTSSVSSIIDDTLTYVGYNIDDLAENATFEEVVYLLWHRKLPNEKELAEFKETVSEYYKVPGEILTYLKQVDLKIAHPMSVLRTAISMLSLYDESAEIMDGKSNYLKAVKLQAQVGTLIAAYARIRKGLDVVEPRKDLSLAANFLYMLNDREPNEVEIEAFDKALVLHADHELNASTFTARVCVATLSDVYSGITAAIGALKGPLHGGANENVMKMLTEIGEEENVESYIHNALQNKVKIMGFGHRVYEHGDPRAKHLREMSKRLCVLLGEDKWYNMSIKIEDIVTKEKGLPPNVDFYSASVYHCLGVDHDLFTPIFAISRMSGWLAHILEQYENNRLIRPRADYDGPTHQVYVPIAQR</sequence>
<reference evidence="8 9" key="1">
    <citation type="submission" date="2012-04" db="EMBL/GenBank/DDBJ databases">
        <title>The Genome Sequence of Bacillus cereus BAG5X1-1.</title>
        <authorList>
            <consortium name="The Broad Institute Genome Sequencing Platform"/>
            <consortium name="The Broad Institute Genome Sequencing Center for Infectious Disease"/>
            <person name="Feldgarden M."/>
            <person name="Van der Auwera G.A."/>
            <person name="Mahillon J."/>
            <person name="Duprez V."/>
            <person name="Timmery S."/>
            <person name="Mattelet C."/>
            <person name="Dierick K."/>
            <person name="Sun M."/>
            <person name="Yu Z."/>
            <person name="Zhu L."/>
            <person name="Hu X."/>
            <person name="Shank E.B."/>
            <person name="Swiecicka I."/>
            <person name="Hansen B.M."/>
            <person name="Andrup L."/>
            <person name="Young S.K."/>
            <person name="Zeng Q."/>
            <person name="Gargeya S."/>
            <person name="Fitzgerald M."/>
            <person name="Haas B."/>
            <person name="Abouelleil A."/>
            <person name="Alvarado L."/>
            <person name="Arachchi H.M."/>
            <person name="Berlin A."/>
            <person name="Chapman S.B."/>
            <person name="Goldberg J."/>
            <person name="Griggs A."/>
            <person name="Gujja S."/>
            <person name="Hansen M."/>
            <person name="Howarth C."/>
            <person name="Imamovic A."/>
            <person name="Larimer J."/>
            <person name="McCowen C."/>
            <person name="Montmayeur A."/>
            <person name="Murphy C."/>
            <person name="Neiman D."/>
            <person name="Pearson M."/>
            <person name="Priest M."/>
            <person name="Roberts A."/>
            <person name="Saif S."/>
            <person name="Shea T."/>
            <person name="Sisk P."/>
            <person name="Sykes S."/>
            <person name="Wortman J."/>
            <person name="Nusbaum C."/>
            <person name="Birren B."/>
        </authorList>
    </citation>
    <scope>NUCLEOTIDE SEQUENCE [LARGE SCALE GENOMIC DNA]</scope>
    <source>
        <strain evidence="8 9">BAG5X1-1</strain>
    </source>
</reference>
<dbReference type="PIRSF" id="PIRSF001369">
    <property type="entry name" value="Citrate_synth"/>
    <property type="match status" value="1"/>
</dbReference>
<proteinExistence type="inferred from homology"/>
<dbReference type="FunFam" id="1.10.230.10:FF:000003">
    <property type="entry name" value="Citrate synthase"/>
    <property type="match status" value="1"/>
</dbReference>
<evidence type="ECO:0000256" key="7">
    <source>
        <dbReference type="PIRSR" id="PIRSR001369-1"/>
    </source>
</evidence>
<dbReference type="Gene3D" id="1.10.580.10">
    <property type="entry name" value="Citrate Synthase, domain 1"/>
    <property type="match status" value="1"/>
</dbReference>
<comment type="pathway">
    <text evidence="1">Carbohydrate metabolism; tricarboxylic acid cycle; isocitrate from oxaloacetate: step 1/2.</text>
</comment>
<dbReference type="NCBIfam" id="TIGR01800">
    <property type="entry name" value="cit_synth_II"/>
    <property type="match status" value="1"/>
</dbReference>
<dbReference type="EMBL" id="AHDJ01000015">
    <property type="protein sequence ID" value="EJQ49744.1"/>
    <property type="molecule type" value="Genomic_DNA"/>
</dbReference>
<dbReference type="RefSeq" id="WP_002199195.1">
    <property type="nucleotide sequence ID" value="NZ_JH791996.1"/>
</dbReference>
<evidence type="ECO:0000313" key="8">
    <source>
        <dbReference type="EMBL" id="EJQ49744.1"/>
    </source>
</evidence>
<dbReference type="NCBIfam" id="NF010637">
    <property type="entry name" value="PRK14034.1"/>
    <property type="match status" value="1"/>
</dbReference>
<organism evidence="8 9">
    <name type="scientific">Bacillus cereus BAG5X1-1</name>
    <dbReference type="NCBI Taxonomy" id="1053189"/>
    <lineage>
        <taxon>Bacteria</taxon>
        <taxon>Bacillati</taxon>
        <taxon>Bacillota</taxon>
        <taxon>Bacilli</taxon>
        <taxon>Bacillales</taxon>
        <taxon>Bacillaceae</taxon>
        <taxon>Bacillus</taxon>
        <taxon>Bacillus cereus group</taxon>
    </lineage>
</organism>
<dbReference type="InterPro" id="IPR011278">
    <property type="entry name" value="2-MeCitrate/Citrate_synth_II"/>
</dbReference>
<dbReference type="InterPro" id="IPR016143">
    <property type="entry name" value="Citrate_synth-like_sm_a-sub"/>
</dbReference>
<feature type="active site" evidence="7">
    <location>
        <position position="268"/>
    </location>
</feature>
<comment type="catalytic activity">
    <reaction evidence="5">
        <text>oxaloacetate + acetyl-CoA + H2O = citrate + CoA + H(+)</text>
        <dbReference type="Rhea" id="RHEA:16845"/>
        <dbReference type="ChEBI" id="CHEBI:15377"/>
        <dbReference type="ChEBI" id="CHEBI:15378"/>
        <dbReference type="ChEBI" id="CHEBI:16452"/>
        <dbReference type="ChEBI" id="CHEBI:16947"/>
        <dbReference type="ChEBI" id="CHEBI:57287"/>
        <dbReference type="ChEBI" id="CHEBI:57288"/>
        <dbReference type="EC" id="2.3.3.16"/>
    </reaction>
</comment>
<feature type="active site" evidence="7">
    <location>
        <position position="319"/>
    </location>
</feature>
<keyword evidence="3" id="KW-0816">Tricarboxylic acid cycle</keyword>
<dbReference type="PRINTS" id="PR00143">
    <property type="entry name" value="CITRTSNTHASE"/>
</dbReference>
<comment type="similarity">
    <text evidence="2 6">Belongs to the citrate synthase family.</text>
</comment>
<dbReference type="PANTHER" id="PTHR11739">
    <property type="entry name" value="CITRATE SYNTHASE"/>
    <property type="match status" value="1"/>
</dbReference>
<evidence type="ECO:0000256" key="2">
    <source>
        <dbReference type="ARBA" id="ARBA00010566"/>
    </source>
</evidence>
<gene>
    <name evidence="8" type="ORF">IEE_00868</name>
</gene>
<dbReference type="GO" id="GO:0005829">
    <property type="term" value="C:cytosol"/>
    <property type="evidence" value="ECO:0007669"/>
    <property type="project" value="TreeGrafter"/>
</dbReference>
<keyword evidence="4 6" id="KW-0808">Transferase</keyword>
<dbReference type="InterPro" id="IPR016142">
    <property type="entry name" value="Citrate_synth-like_lrg_a-sub"/>
</dbReference>
<dbReference type="GO" id="GO:0006099">
    <property type="term" value="P:tricarboxylic acid cycle"/>
    <property type="evidence" value="ECO:0007669"/>
    <property type="project" value="UniProtKB-UniPathway"/>
</dbReference>
<evidence type="ECO:0000256" key="1">
    <source>
        <dbReference type="ARBA" id="ARBA00004751"/>
    </source>
</evidence>
<dbReference type="Gene3D" id="1.10.230.10">
    <property type="entry name" value="Cytochrome P450-Terp, domain 2"/>
    <property type="match status" value="1"/>
</dbReference>
<evidence type="ECO:0000313" key="9">
    <source>
        <dbReference type="Proteomes" id="UP000006600"/>
    </source>
</evidence>
<protein>
    <recommendedName>
        <fullName evidence="6">Citrate synthase</fullName>
    </recommendedName>
</protein>
<dbReference type="SUPFAM" id="SSF48256">
    <property type="entry name" value="Citrate synthase"/>
    <property type="match status" value="1"/>
</dbReference>
<dbReference type="Proteomes" id="UP000006600">
    <property type="component" value="Unassembled WGS sequence"/>
</dbReference>
<evidence type="ECO:0000256" key="4">
    <source>
        <dbReference type="ARBA" id="ARBA00022679"/>
    </source>
</evidence>
<dbReference type="InterPro" id="IPR036969">
    <property type="entry name" value="Citrate_synthase_sf"/>
</dbReference>
<dbReference type="InterPro" id="IPR024176">
    <property type="entry name" value="Citrate_synthase_bac-typ"/>
</dbReference>
<dbReference type="PATRIC" id="fig|1053189.3.peg.884"/>